<keyword evidence="3" id="KW-1185">Reference proteome</keyword>
<sequence>MVGNGGGNQVDERIFMHRLIRQSSKLWILLAIASRIKATIHIATGAAIAHEAGTDATRLATAGIHHPESCDWNTVDRVVAFLGIDSSPSPTEECTSEMESSRRNDFSEATNLNSNIRTSMLIPEGGSFSPSVHHVDDQDQHTPWVDWSQLKEGGTEPNSDLHRTDAVGIGNGDAYHEPPNHFNDNKLFGSAKHLDFGKISSRRAKEGLTMLDYNNQHSDYKHHTHPSWYLPSGNVEYSSGYSRYPRENLNYYSNSPSLGLSNPVWNSKYSSVTGAYPENFRNEFSRKIRSPEAGRFSW</sequence>
<evidence type="ECO:0000313" key="3">
    <source>
        <dbReference type="Proteomes" id="UP000005240"/>
    </source>
</evidence>
<reference evidence="1" key="1">
    <citation type="submission" date="2009-11" db="EMBL/GenBank/DDBJ databases">
        <authorList>
            <consortium name="The Broad Institute Genome Sequencing Platform"/>
            <person name="Ward D."/>
            <person name="Feldgarden M."/>
            <person name="Earl A."/>
            <person name="Young S.K."/>
            <person name="Zeng Q."/>
            <person name="Koehrsen M."/>
            <person name="Alvarado L."/>
            <person name="Berlin A."/>
            <person name="Bochicchio J."/>
            <person name="Borenstein D."/>
            <person name="Chapman S.B."/>
            <person name="Chen Z."/>
            <person name="Engels R."/>
            <person name="Freedman E."/>
            <person name="Gellesch M."/>
            <person name="Goldberg J."/>
            <person name="Griggs A."/>
            <person name="Gujja S."/>
            <person name="Heilman E."/>
            <person name="Heiman D."/>
            <person name="Hepburn T."/>
            <person name="Howarth C."/>
            <person name="Jen D."/>
            <person name="Larson L."/>
            <person name="Lewis B."/>
            <person name="Mehta T."/>
            <person name="Park D."/>
            <person name="Pearson M."/>
            <person name="Roberts A."/>
            <person name="Saif S."/>
            <person name="Shea T."/>
            <person name="Shenoy N."/>
            <person name="Sisk P."/>
            <person name="Stolte C."/>
            <person name="Sykes S."/>
            <person name="Thomson T."/>
            <person name="Walk T."/>
            <person name="White J."/>
            <person name="Yandava C."/>
            <person name="Izard J."/>
            <person name="Baranova O.V."/>
            <person name="Blanton J.M."/>
            <person name="Tanner A.C."/>
            <person name="Dewhirst F.E."/>
            <person name="Haas B."/>
            <person name="Nusbaum C."/>
            <person name="Birren B."/>
        </authorList>
    </citation>
    <scope>NUCLEOTIDE SEQUENCE [LARGE SCALE GENOMIC DNA]</scope>
    <source>
        <strain evidence="1">1-1 BBBD Race 1</strain>
    </source>
</reference>
<dbReference type="Proteomes" id="UP000005240">
    <property type="component" value="Unassembled WGS sequence"/>
</dbReference>
<dbReference type="EMBL" id="ADAS02000002">
    <property type="protein sequence ID" value="OAV99829.1"/>
    <property type="molecule type" value="Genomic_DNA"/>
</dbReference>
<evidence type="ECO:0000313" key="2">
    <source>
        <dbReference type="EnsemblFungi" id="PTTG_12254-t43_1-p1"/>
    </source>
</evidence>
<reference evidence="2 3" key="3">
    <citation type="journal article" date="2017" name="G3 (Bethesda)">
        <title>Comparative analysis highlights variable genome content of wheat rusts and divergence of the mating loci.</title>
        <authorList>
            <person name="Cuomo C.A."/>
            <person name="Bakkeren G."/>
            <person name="Khalil H.B."/>
            <person name="Panwar V."/>
            <person name="Joly D."/>
            <person name="Linning R."/>
            <person name="Sakthikumar S."/>
            <person name="Song X."/>
            <person name="Adiconis X."/>
            <person name="Fan L."/>
            <person name="Goldberg J.M."/>
            <person name="Levin J.Z."/>
            <person name="Young S."/>
            <person name="Zeng Q."/>
            <person name="Anikster Y."/>
            <person name="Bruce M."/>
            <person name="Wang M."/>
            <person name="Yin C."/>
            <person name="McCallum B."/>
            <person name="Szabo L.J."/>
            <person name="Hulbert S."/>
            <person name="Chen X."/>
            <person name="Fellers J.P."/>
        </authorList>
    </citation>
    <scope>NUCLEOTIDE SEQUENCE</scope>
    <source>
        <strain evidence="3">Isolate 1-1 / race 1 (BBBD)</strain>
        <strain evidence="2">isolate 1-1 / race 1 (BBBD)</strain>
    </source>
</reference>
<name>A0A180H5I3_PUCT1</name>
<reference evidence="2" key="4">
    <citation type="submission" date="2025-05" db="UniProtKB">
        <authorList>
            <consortium name="EnsemblFungi"/>
        </authorList>
    </citation>
    <scope>IDENTIFICATION</scope>
    <source>
        <strain evidence="2">isolate 1-1 / race 1 (BBBD)</strain>
    </source>
</reference>
<dbReference type="AlphaFoldDB" id="A0A180H5I3"/>
<reference evidence="1" key="2">
    <citation type="submission" date="2016-05" db="EMBL/GenBank/DDBJ databases">
        <title>Comparative analysis highlights variable genome content of wheat rusts and divergence of the mating loci.</title>
        <authorList>
            <person name="Cuomo C.A."/>
            <person name="Bakkeren G."/>
            <person name="Szabo L."/>
            <person name="Khalil H."/>
            <person name="Joly D."/>
            <person name="Goldberg J."/>
            <person name="Young S."/>
            <person name="Zeng Q."/>
            <person name="Fellers J."/>
        </authorList>
    </citation>
    <scope>NUCLEOTIDE SEQUENCE [LARGE SCALE GENOMIC DNA]</scope>
    <source>
        <strain evidence="1">1-1 BBBD Race 1</strain>
    </source>
</reference>
<dbReference type="EnsemblFungi" id="PTTG_12254-t43_1">
    <property type="protein sequence ID" value="PTTG_12254-t43_1-p1"/>
    <property type="gene ID" value="PTTG_12254"/>
</dbReference>
<protein>
    <submittedName>
        <fullName evidence="1 2">Uncharacterized protein</fullName>
    </submittedName>
</protein>
<accession>A0A180H5I3</accession>
<organism evidence="1">
    <name type="scientific">Puccinia triticina (isolate 1-1 / race 1 (BBBD))</name>
    <name type="common">Brown leaf rust fungus</name>
    <dbReference type="NCBI Taxonomy" id="630390"/>
    <lineage>
        <taxon>Eukaryota</taxon>
        <taxon>Fungi</taxon>
        <taxon>Dikarya</taxon>
        <taxon>Basidiomycota</taxon>
        <taxon>Pucciniomycotina</taxon>
        <taxon>Pucciniomycetes</taxon>
        <taxon>Pucciniales</taxon>
        <taxon>Pucciniaceae</taxon>
        <taxon>Puccinia</taxon>
    </lineage>
</organism>
<dbReference type="VEuPathDB" id="FungiDB:PTTG_12254"/>
<gene>
    <name evidence="1" type="ORF">PTTG_12254</name>
</gene>
<evidence type="ECO:0000313" key="1">
    <source>
        <dbReference type="EMBL" id="OAV99829.1"/>
    </source>
</evidence>
<proteinExistence type="predicted"/>